<gene>
    <name evidence="1" type="ORF">BpHYR1_047408</name>
</gene>
<dbReference type="EMBL" id="REGN01003895">
    <property type="protein sequence ID" value="RNA20234.1"/>
    <property type="molecule type" value="Genomic_DNA"/>
</dbReference>
<organism evidence="1 2">
    <name type="scientific">Brachionus plicatilis</name>
    <name type="common">Marine rotifer</name>
    <name type="synonym">Brachionus muelleri</name>
    <dbReference type="NCBI Taxonomy" id="10195"/>
    <lineage>
        <taxon>Eukaryota</taxon>
        <taxon>Metazoa</taxon>
        <taxon>Spiralia</taxon>
        <taxon>Gnathifera</taxon>
        <taxon>Rotifera</taxon>
        <taxon>Eurotatoria</taxon>
        <taxon>Monogononta</taxon>
        <taxon>Pseudotrocha</taxon>
        <taxon>Ploima</taxon>
        <taxon>Brachionidae</taxon>
        <taxon>Brachionus</taxon>
    </lineage>
</organism>
<keyword evidence="2" id="KW-1185">Reference proteome</keyword>
<sequence length="167" mass="18563">MFAGNFGKYASLSALTGITAVVSQTVFFNQSQLSGPLVHQFTRFSFICGNSELNKIAFQKSVLTCSYDSIAVTNRSVRNTSDIHGYFFTVSILDLKLYTGSDAQLTHWNVTFIVGKVEKYFFSLVLAVYFAKRILQPRNDTPIFLCDLNAAGLSIKLVKELYLAGTE</sequence>
<name>A0A3M7R9Z7_BRAPC</name>
<accession>A0A3M7R9Z7</accession>
<proteinExistence type="predicted"/>
<comment type="caution">
    <text evidence="1">The sequence shown here is derived from an EMBL/GenBank/DDBJ whole genome shotgun (WGS) entry which is preliminary data.</text>
</comment>
<protein>
    <submittedName>
        <fullName evidence="1">Uncharacterized protein</fullName>
    </submittedName>
</protein>
<evidence type="ECO:0000313" key="2">
    <source>
        <dbReference type="Proteomes" id="UP000276133"/>
    </source>
</evidence>
<dbReference type="Proteomes" id="UP000276133">
    <property type="component" value="Unassembled WGS sequence"/>
</dbReference>
<dbReference type="AlphaFoldDB" id="A0A3M7R9Z7"/>
<evidence type="ECO:0000313" key="1">
    <source>
        <dbReference type="EMBL" id="RNA20234.1"/>
    </source>
</evidence>
<reference evidence="1 2" key="1">
    <citation type="journal article" date="2018" name="Sci. Rep.">
        <title>Genomic signatures of local adaptation to the degree of environmental predictability in rotifers.</title>
        <authorList>
            <person name="Franch-Gras L."/>
            <person name="Hahn C."/>
            <person name="Garcia-Roger E.M."/>
            <person name="Carmona M.J."/>
            <person name="Serra M."/>
            <person name="Gomez A."/>
        </authorList>
    </citation>
    <scope>NUCLEOTIDE SEQUENCE [LARGE SCALE GENOMIC DNA]</scope>
    <source>
        <strain evidence="1">HYR1</strain>
    </source>
</reference>